<feature type="domain" description="Methyltransferase" evidence="1">
    <location>
        <begin position="284"/>
        <end position="346"/>
    </location>
</feature>
<dbReference type="InterPro" id="IPR025714">
    <property type="entry name" value="Methyltranfer_dom"/>
</dbReference>
<proteinExistence type="predicted"/>
<dbReference type="eggNOG" id="KOG2904">
    <property type="taxonomic scope" value="Eukaryota"/>
</dbReference>
<protein>
    <submittedName>
        <fullName evidence="3">Similar to protoporphyrinogen oxidase HemK</fullName>
    </submittedName>
</protein>
<dbReference type="InterPro" id="IPR002052">
    <property type="entry name" value="DNA_methylase_N6_adenine_CS"/>
</dbReference>
<dbReference type="OrthoDB" id="269872at2759"/>
<gene>
    <name evidence="3" type="ORF">CYME_CMJ198C</name>
</gene>
<dbReference type="PROSITE" id="PS00092">
    <property type="entry name" value="N6_MTASE"/>
    <property type="match status" value="1"/>
</dbReference>
<dbReference type="RefSeq" id="XP_005534923.1">
    <property type="nucleotide sequence ID" value="XM_005534866.1"/>
</dbReference>
<dbReference type="InterPro" id="IPR029063">
    <property type="entry name" value="SAM-dependent_MTases_sf"/>
</dbReference>
<reference evidence="3 4" key="1">
    <citation type="journal article" date="2004" name="Nature">
        <title>Genome sequence of the ultrasmall unicellular red alga Cyanidioschyzon merolae 10D.</title>
        <authorList>
            <person name="Matsuzaki M."/>
            <person name="Misumi O."/>
            <person name="Shin-i T."/>
            <person name="Maruyama S."/>
            <person name="Takahara M."/>
            <person name="Miyagishima S."/>
            <person name="Mori T."/>
            <person name="Nishida K."/>
            <person name="Yagisawa F."/>
            <person name="Nishida K."/>
            <person name="Yoshida Y."/>
            <person name="Nishimura Y."/>
            <person name="Nakao S."/>
            <person name="Kobayashi T."/>
            <person name="Momoyama Y."/>
            <person name="Higashiyama T."/>
            <person name="Minoda A."/>
            <person name="Sano M."/>
            <person name="Nomoto H."/>
            <person name="Oishi K."/>
            <person name="Hayashi H."/>
            <person name="Ohta F."/>
            <person name="Nishizaka S."/>
            <person name="Haga S."/>
            <person name="Miura S."/>
            <person name="Morishita T."/>
            <person name="Kabeya Y."/>
            <person name="Terasawa K."/>
            <person name="Suzuki Y."/>
            <person name="Ishii Y."/>
            <person name="Asakawa S."/>
            <person name="Takano H."/>
            <person name="Ohta N."/>
            <person name="Kuroiwa H."/>
            <person name="Tanaka K."/>
            <person name="Shimizu N."/>
            <person name="Sugano S."/>
            <person name="Sato N."/>
            <person name="Nozaki H."/>
            <person name="Ogasawara N."/>
            <person name="Kohara Y."/>
            <person name="Kuroiwa T."/>
        </authorList>
    </citation>
    <scope>NUCLEOTIDE SEQUENCE [LARGE SCALE GENOMIC DNA]</scope>
    <source>
        <strain evidence="3 4">10D</strain>
    </source>
</reference>
<dbReference type="Gramene" id="CMJ198CT">
    <property type="protein sequence ID" value="CMJ198CT"/>
    <property type="gene ID" value="CMJ198C"/>
</dbReference>
<dbReference type="Proteomes" id="UP000007014">
    <property type="component" value="Chromosome 10"/>
</dbReference>
<evidence type="ECO:0000313" key="4">
    <source>
        <dbReference type="Proteomes" id="UP000007014"/>
    </source>
</evidence>
<dbReference type="GO" id="GO:0005739">
    <property type="term" value="C:mitochondrion"/>
    <property type="evidence" value="ECO:0007669"/>
    <property type="project" value="TreeGrafter"/>
</dbReference>
<dbReference type="GO" id="GO:0008168">
    <property type="term" value="F:methyltransferase activity"/>
    <property type="evidence" value="ECO:0007669"/>
    <property type="project" value="InterPro"/>
</dbReference>
<dbReference type="STRING" id="280699.M1URT6"/>
<dbReference type="Pfam" id="PF13847">
    <property type="entry name" value="Methyltransf_31"/>
    <property type="match status" value="1"/>
</dbReference>
<dbReference type="SUPFAM" id="SSF53335">
    <property type="entry name" value="S-adenosyl-L-methionine-dependent methyltransferases"/>
    <property type="match status" value="1"/>
</dbReference>
<dbReference type="Gene3D" id="1.10.8.10">
    <property type="entry name" value="DNA helicase RuvA subunit, C-terminal domain"/>
    <property type="match status" value="1"/>
</dbReference>
<dbReference type="GeneID" id="16994045"/>
<evidence type="ECO:0000259" key="1">
    <source>
        <dbReference type="Pfam" id="PF13847"/>
    </source>
</evidence>
<keyword evidence="4" id="KW-1185">Reference proteome</keyword>
<reference evidence="3 4" key="2">
    <citation type="journal article" date="2007" name="BMC Biol.">
        <title>A 100%-complete sequence reveals unusually simple genomic features in the hot-spring red alga Cyanidioschyzon merolae.</title>
        <authorList>
            <person name="Nozaki H."/>
            <person name="Takano H."/>
            <person name="Misumi O."/>
            <person name="Terasawa K."/>
            <person name="Matsuzaki M."/>
            <person name="Maruyama S."/>
            <person name="Nishida K."/>
            <person name="Yagisawa F."/>
            <person name="Yoshida Y."/>
            <person name="Fujiwara T."/>
            <person name="Takio S."/>
            <person name="Tamura K."/>
            <person name="Chung S.J."/>
            <person name="Nakamura S."/>
            <person name="Kuroiwa H."/>
            <person name="Tanaka K."/>
            <person name="Sato N."/>
            <person name="Kuroiwa T."/>
        </authorList>
    </citation>
    <scope>NUCLEOTIDE SEQUENCE [LARGE SCALE GENOMIC DNA]</scope>
    <source>
        <strain evidence="3 4">10D</strain>
    </source>
</reference>
<dbReference type="Gene3D" id="3.40.50.150">
    <property type="entry name" value="Vaccinia Virus protein VP39"/>
    <property type="match status" value="1"/>
</dbReference>
<accession>M1URT6</accession>
<evidence type="ECO:0000313" key="3">
    <source>
        <dbReference type="EMBL" id="BAM80316.1"/>
    </source>
</evidence>
<dbReference type="GO" id="GO:0003676">
    <property type="term" value="F:nucleic acid binding"/>
    <property type="evidence" value="ECO:0007669"/>
    <property type="project" value="InterPro"/>
</dbReference>
<dbReference type="AlphaFoldDB" id="M1URT6"/>
<dbReference type="InterPro" id="IPR040758">
    <property type="entry name" value="PrmC_N"/>
</dbReference>
<dbReference type="EMBL" id="AP006492">
    <property type="protein sequence ID" value="BAM80316.1"/>
    <property type="molecule type" value="Genomic_DNA"/>
</dbReference>
<evidence type="ECO:0000259" key="2">
    <source>
        <dbReference type="Pfam" id="PF17827"/>
    </source>
</evidence>
<name>M1URT6_CYAM1</name>
<dbReference type="GO" id="GO:0032259">
    <property type="term" value="P:methylation"/>
    <property type="evidence" value="ECO:0007669"/>
    <property type="project" value="InterPro"/>
</dbReference>
<dbReference type="PANTHER" id="PTHR18895:SF74">
    <property type="entry name" value="MTRF1L RELEASE FACTOR GLUTAMINE METHYLTRANSFERASE"/>
    <property type="match status" value="1"/>
</dbReference>
<dbReference type="Pfam" id="PF17827">
    <property type="entry name" value="PrmC_N"/>
    <property type="match status" value="1"/>
</dbReference>
<dbReference type="PANTHER" id="PTHR18895">
    <property type="entry name" value="HEMK METHYLTRANSFERASE"/>
    <property type="match status" value="1"/>
</dbReference>
<dbReference type="CDD" id="cd02440">
    <property type="entry name" value="AdoMet_MTases"/>
    <property type="match status" value="1"/>
</dbReference>
<dbReference type="KEGG" id="cme:CYME_CMJ198C"/>
<feature type="domain" description="Release factor glutamine methyltransferase N-terminal" evidence="2">
    <location>
        <begin position="209"/>
        <end position="241"/>
    </location>
</feature>
<sequence>MPLAAFSGVLRVPGCLRCCARWTRTIDECVFVRRCRSSRTPLTPLRPLGCVRQQESHQRLQASQDVPELVQTSAEAAGAGLVAAGASRLAPPLVQWPQDTPRALLQYVKREVLAVVPEPDLSAEYLFMEALRRAQSSVQMQHQLKQLRQLRYQHQRYAALGLDASQRDWLDVLLIPPPLTLPAFRAAVNASGKFSPARQTVREEQHPAMHWVETLRDAIRAEYRELCIRRLSREPVQYICGSWAFHCIELLLQPPVLIPRPETEELVEHVLRSDWAQRARAGESLRLLDIGCGSGAIVLALLASLRNTNVAAVAIDPNETAVWITAENARRLGVALYAERGDAETLHPFLRILRCDIQTFKSDLLTQARAMRDSGEHEFTYDLIVSNPPYVLPGDMATLAPEIRDFEDPAALSGLDEDGMRIIRAILKACAEAPSLLAPGGELWMEVDPSQPPKIASLLAATASAASSVTLELVDVKRDLSGHERFVHIRRPR</sequence>
<organism evidence="3 4">
    <name type="scientific">Cyanidioschyzon merolae (strain NIES-3377 / 10D)</name>
    <name type="common">Unicellular red alga</name>
    <dbReference type="NCBI Taxonomy" id="280699"/>
    <lineage>
        <taxon>Eukaryota</taxon>
        <taxon>Rhodophyta</taxon>
        <taxon>Bangiophyceae</taxon>
        <taxon>Cyanidiales</taxon>
        <taxon>Cyanidiaceae</taxon>
        <taxon>Cyanidioschyzon</taxon>
    </lineage>
</organism>
<dbReference type="HOGENOM" id="CLU_553620_0_0_1"/>
<dbReference type="InterPro" id="IPR050320">
    <property type="entry name" value="N5-glutamine_MTase"/>
</dbReference>